<protein>
    <submittedName>
        <fullName evidence="3">Predicted DNA-binding transcriptional regulator YafY, contains an HTH and WYL domains</fullName>
    </submittedName>
</protein>
<dbReference type="GO" id="GO:0003677">
    <property type="term" value="F:DNA binding"/>
    <property type="evidence" value="ECO:0007669"/>
    <property type="project" value="UniProtKB-KW"/>
</dbReference>
<accession>A0A1H6LIU2</accession>
<proteinExistence type="predicted"/>
<feature type="domain" description="WYL" evidence="2">
    <location>
        <begin position="136"/>
        <end position="201"/>
    </location>
</feature>
<keyword evidence="4" id="KW-1185">Reference proteome</keyword>
<organism evidence="3 4">
    <name type="scientific">Rheinheimera pacifica</name>
    <dbReference type="NCBI Taxonomy" id="173990"/>
    <lineage>
        <taxon>Bacteria</taxon>
        <taxon>Pseudomonadati</taxon>
        <taxon>Pseudomonadota</taxon>
        <taxon>Gammaproteobacteria</taxon>
        <taxon>Chromatiales</taxon>
        <taxon>Chromatiaceae</taxon>
        <taxon>Rheinheimera</taxon>
    </lineage>
</organism>
<dbReference type="InterPro" id="IPR036390">
    <property type="entry name" value="WH_DNA-bd_sf"/>
</dbReference>
<dbReference type="EMBL" id="FNXF01000006">
    <property type="protein sequence ID" value="SEH88377.1"/>
    <property type="molecule type" value="Genomic_DNA"/>
</dbReference>
<evidence type="ECO:0000313" key="3">
    <source>
        <dbReference type="EMBL" id="SEH88377.1"/>
    </source>
</evidence>
<dbReference type="Pfam" id="PF08279">
    <property type="entry name" value="HTH_11"/>
    <property type="match status" value="1"/>
</dbReference>
<evidence type="ECO:0000313" key="4">
    <source>
        <dbReference type="Proteomes" id="UP000199371"/>
    </source>
</evidence>
<dbReference type="Pfam" id="PF13280">
    <property type="entry name" value="WYL"/>
    <property type="match status" value="1"/>
</dbReference>
<gene>
    <name evidence="3" type="ORF">SAMN05660691_01939</name>
</gene>
<dbReference type="AlphaFoldDB" id="A0A1H6LIU2"/>
<dbReference type="OrthoDB" id="9807255at2"/>
<name>A0A1H6LIU2_9GAMM</name>
<dbReference type="InterPro" id="IPR051534">
    <property type="entry name" value="CBASS_pafABC_assoc_protein"/>
</dbReference>
<dbReference type="PROSITE" id="PS52050">
    <property type="entry name" value="WYL"/>
    <property type="match status" value="1"/>
</dbReference>
<feature type="domain" description="Helix-turn-helix type 11" evidence="1">
    <location>
        <begin position="6"/>
        <end position="59"/>
    </location>
</feature>
<dbReference type="RefSeq" id="WP_092792758.1">
    <property type="nucleotide sequence ID" value="NZ_FNXF01000006.1"/>
</dbReference>
<evidence type="ECO:0000259" key="2">
    <source>
        <dbReference type="Pfam" id="PF13280"/>
    </source>
</evidence>
<dbReference type="Gene3D" id="1.10.10.10">
    <property type="entry name" value="Winged helix-like DNA-binding domain superfamily/Winged helix DNA-binding domain"/>
    <property type="match status" value="1"/>
</dbReference>
<reference evidence="4" key="1">
    <citation type="submission" date="2016-10" db="EMBL/GenBank/DDBJ databases">
        <authorList>
            <person name="Varghese N."/>
            <person name="Submissions S."/>
        </authorList>
    </citation>
    <scope>NUCLEOTIDE SEQUENCE [LARGE SCALE GENOMIC DNA]</scope>
    <source>
        <strain evidence="4">DSM 17616</strain>
    </source>
</reference>
<dbReference type="Proteomes" id="UP000199371">
    <property type="component" value="Unassembled WGS sequence"/>
</dbReference>
<keyword evidence="3" id="KW-0238">DNA-binding</keyword>
<dbReference type="SUPFAM" id="SSF46785">
    <property type="entry name" value="Winged helix' DNA-binding domain"/>
    <property type="match status" value="1"/>
</dbReference>
<dbReference type="InterPro" id="IPR026881">
    <property type="entry name" value="WYL_dom"/>
</dbReference>
<dbReference type="InterPro" id="IPR036388">
    <property type="entry name" value="WH-like_DNA-bd_sf"/>
</dbReference>
<dbReference type="PANTHER" id="PTHR34580:SF3">
    <property type="entry name" value="PROTEIN PAFB"/>
    <property type="match status" value="1"/>
</dbReference>
<evidence type="ECO:0000259" key="1">
    <source>
        <dbReference type="Pfam" id="PF08279"/>
    </source>
</evidence>
<dbReference type="STRING" id="173990.SAMN05660691_01939"/>
<dbReference type="InterPro" id="IPR013196">
    <property type="entry name" value="HTH_11"/>
</dbReference>
<sequence>MDKTERLFRLMDKLRHYRHPVTAAVLAEQLQVSVRTVYRDIQTLITLGAGIDGEAGIGYLLRSGFFLPPLMFDEAELEALALGLRWVEVQGDDELVTAARNVLAKVAAAAPTDLRDRINDIGLLAFPALADKGAAFLRQVREAIRRERRLQISYIREDGTASERTVWPIMLAFFDSRRMLVAWCELRNEFRHFRLDRIGSLIVPGDPYPRRRMQLTREWRLEMKQQQQEERQ</sequence>
<dbReference type="PANTHER" id="PTHR34580">
    <property type="match status" value="1"/>
</dbReference>